<dbReference type="InterPro" id="IPR002048">
    <property type="entry name" value="EF_hand_dom"/>
</dbReference>
<dbReference type="Gene3D" id="1.10.238.10">
    <property type="entry name" value="EF-hand"/>
    <property type="match status" value="1"/>
</dbReference>
<dbReference type="InterPro" id="IPR018247">
    <property type="entry name" value="EF_Hand_1_Ca_BS"/>
</dbReference>
<dbReference type="Proteomes" id="UP001632037">
    <property type="component" value="Unassembled WGS sequence"/>
</dbReference>
<sequence>MCSRLTLVQATRCQLRKYRAQYLMGKGERRFSSQLTTMSVMMTALLRRRSVSSRTWSCSWIQPSRASTSGRQQLEQIFALLDKDDDGSVSGQEIADQLREAGQSGERAHSIAAEMTRLLCDSDDPSEEVTFLPFVGFWIILLADDARVSDPVNEHRVLPALQQLSWAQQHSRFTLPQLGVQCERCRIEVVSLGIPRPFCSAVFLGSRCRRFGAIATTNGGRSADSQAGVMTNCVQQ</sequence>
<proteinExistence type="predicted"/>
<dbReference type="EMBL" id="JBIMZQ010000008">
    <property type="protein sequence ID" value="KAL3669881.1"/>
    <property type="molecule type" value="Genomic_DNA"/>
</dbReference>
<accession>A0ABD3FW34</accession>
<name>A0ABD3FW34_9STRA</name>
<dbReference type="SUPFAM" id="SSF47473">
    <property type="entry name" value="EF-hand"/>
    <property type="match status" value="1"/>
</dbReference>
<feature type="domain" description="EF-hand" evidence="2">
    <location>
        <begin position="69"/>
        <end position="104"/>
    </location>
</feature>
<organism evidence="3 4">
    <name type="scientific">Phytophthora oleae</name>
    <dbReference type="NCBI Taxonomy" id="2107226"/>
    <lineage>
        <taxon>Eukaryota</taxon>
        <taxon>Sar</taxon>
        <taxon>Stramenopiles</taxon>
        <taxon>Oomycota</taxon>
        <taxon>Peronosporomycetes</taxon>
        <taxon>Peronosporales</taxon>
        <taxon>Peronosporaceae</taxon>
        <taxon>Phytophthora</taxon>
    </lineage>
</organism>
<evidence type="ECO:0000256" key="1">
    <source>
        <dbReference type="ARBA" id="ARBA00022837"/>
    </source>
</evidence>
<evidence type="ECO:0000313" key="3">
    <source>
        <dbReference type="EMBL" id="KAL3669881.1"/>
    </source>
</evidence>
<reference evidence="3 4" key="1">
    <citation type="submission" date="2024-09" db="EMBL/GenBank/DDBJ databases">
        <title>Genome sequencing and assembly of Phytophthora oleae, isolate VK10A, causative agent of rot of olive drupes.</title>
        <authorList>
            <person name="Conti Taguali S."/>
            <person name="Riolo M."/>
            <person name="La Spada F."/>
            <person name="Cacciola S.O."/>
            <person name="Dionisio G."/>
        </authorList>
    </citation>
    <scope>NUCLEOTIDE SEQUENCE [LARGE SCALE GENOMIC DNA]</scope>
    <source>
        <strain evidence="3 4">VK10A</strain>
    </source>
</reference>
<keyword evidence="1" id="KW-0106">Calcium</keyword>
<dbReference type="PROSITE" id="PS00018">
    <property type="entry name" value="EF_HAND_1"/>
    <property type="match status" value="1"/>
</dbReference>
<evidence type="ECO:0000313" key="4">
    <source>
        <dbReference type="Proteomes" id="UP001632037"/>
    </source>
</evidence>
<dbReference type="PROSITE" id="PS50222">
    <property type="entry name" value="EF_HAND_2"/>
    <property type="match status" value="1"/>
</dbReference>
<protein>
    <recommendedName>
        <fullName evidence="2">EF-hand domain-containing protein</fullName>
    </recommendedName>
</protein>
<dbReference type="InterPro" id="IPR011992">
    <property type="entry name" value="EF-hand-dom_pair"/>
</dbReference>
<comment type="caution">
    <text evidence="3">The sequence shown here is derived from an EMBL/GenBank/DDBJ whole genome shotgun (WGS) entry which is preliminary data.</text>
</comment>
<evidence type="ECO:0000259" key="2">
    <source>
        <dbReference type="PROSITE" id="PS50222"/>
    </source>
</evidence>
<keyword evidence="4" id="KW-1185">Reference proteome</keyword>
<gene>
    <name evidence="3" type="ORF">V7S43_005258</name>
</gene>
<dbReference type="AlphaFoldDB" id="A0ABD3FW34"/>